<organism evidence="2 3">
    <name type="scientific">Senegalia massiliensis</name>
    <dbReference type="NCBI Taxonomy" id="1720316"/>
    <lineage>
        <taxon>Bacteria</taxon>
        <taxon>Bacillati</taxon>
        <taxon>Bacillota</taxon>
        <taxon>Clostridia</taxon>
        <taxon>Eubacteriales</taxon>
        <taxon>Clostridiaceae</taxon>
        <taxon>Senegalia</taxon>
    </lineage>
</organism>
<evidence type="ECO:0000313" key="3">
    <source>
        <dbReference type="Proteomes" id="UP000467132"/>
    </source>
</evidence>
<dbReference type="EMBL" id="QXXA01000001">
    <property type="protein sequence ID" value="NBI05245.1"/>
    <property type="molecule type" value="Genomic_DNA"/>
</dbReference>
<feature type="domain" description="MobA/VirD2-like nuclease" evidence="1">
    <location>
        <begin position="3"/>
        <end position="73"/>
    </location>
</feature>
<gene>
    <name evidence="2" type="ORF">D3Z33_00060</name>
</gene>
<dbReference type="OrthoDB" id="9762440at2"/>
<dbReference type="InterPro" id="IPR005094">
    <property type="entry name" value="Endonuclease_MobA/VirD2"/>
</dbReference>
<comment type="caution">
    <text evidence="2">The sequence shown here is derived from an EMBL/GenBank/DDBJ whole genome shotgun (WGS) entry which is preliminary data.</text>
</comment>
<keyword evidence="3" id="KW-1185">Reference proteome</keyword>
<dbReference type="AlphaFoldDB" id="A0A845QRT6"/>
<accession>A0A845QRT6</accession>
<evidence type="ECO:0000313" key="2">
    <source>
        <dbReference type="EMBL" id="NBI05245.1"/>
    </source>
</evidence>
<name>A0A845QRT6_9CLOT</name>
<proteinExistence type="predicted"/>
<evidence type="ECO:0000259" key="1">
    <source>
        <dbReference type="Pfam" id="PF03432"/>
    </source>
</evidence>
<protein>
    <recommendedName>
        <fullName evidence="1">MobA/VirD2-like nuclease domain-containing protein</fullName>
    </recommendedName>
</protein>
<sequence>MDYVCDKDKTDENILISTFAYSHETVSIEFNLIRKNWNSTSENLAKHLIQSFDPGDTLTPKLTHEIGIKLAEEAIK</sequence>
<reference evidence="2 3" key="1">
    <citation type="submission" date="2018-08" db="EMBL/GenBank/DDBJ databases">
        <title>Murine metabolic-syndrome-specific gut microbial biobank.</title>
        <authorList>
            <person name="Liu C."/>
        </authorList>
    </citation>
    <scope>NUCLEOTIDE SEQUENCE [LARGE SCALE GENOMIC DNA]</scope>
    <source>
        <strain evidence="2 3">583</strain>
    </source>
</reference>
<dbReference type="RefSeq" id="WP_160195973.1">
    <property type="nucleotide sequence ID" value="NZ_QXXA01000001.1"/>
</dbReference>
<dbReference type="Pfam" id="PF03432">
    <property type="entry name" value="Relaxase"/>
    <property type="match status" value="1"/>
</dbReference>
<dbReference type="Proteomes" id="UP000467132">
    <property type="component" value="Unassembled WGS sequence"/>
</dbReference>